<organism evidence="12">
    <name type="scientific">Herbiconiux sp. A18JL235</name>
    <dbReference type="NCBI Taxonomy" id="3152363"/>
    <lineage>
        <taxon>Bacteria</taxon>
        <taxon>Bacillati</taxon>
        <taxon>Actinomycetota</taxon>
        <taxon>Actinomycetes</taxon>
        <taxon>Micrococcales</taxon>
        <taxon>Microbacteriaceae</taxon>
        <taxon>Herbiconiux</taxon>
    </lineage>
</organism>
<evidence type="ECO:0000256" key="5">
    <source>
        <dbReference type="ARBA" id="ARBA00023277"/>
    </source>
</evidence>
<evidence type="ECO:0000256" key="8">
    <source>
        <dbReference type="PIRSR" id="PIRSR617736-1"/>
    </source>
</evidence>
<dbReference type="PROSITE" id="PS00572">
    <property type="entry name" value="GLYCOSYL_HYDROL_F1_1"/>
    <property type="match status" value="1"/>
</dbReference>
<comment type="catalytic activity">
    <reaction evidence="11">
        <text>Hydrolysis of terminal, non-reducing beta-D-glucosyl residues with release of beta-D-glucose.</text>
        <dbReference type="EC" id="3.2.1.21"/>
    </reaction>
</comment>
<dbReference type="Gene3D" id="3.20.20.80">
    <property type="entry name" value="Glycosidases"/>
    <property type="match status" value="1"/>
</dbReference>
<evidence type="ECO:0000256" key="10">
    <source>
        <dbReference type="PROSITE-ProRule" id="PRU10055"/>
    </source>
</evidence>
<dbReference type="NCBIfam" id="TIGR03356">
    <property type="entry name" value="BGL"/>
    <property type="match status" value="1"/>
</dbReference>
<name>A0AB39BLE9_9MICO</name>
<feature type="binding site" evidence="9">
    <location>
        <position position="451"/>
    </location>
    <ligand>
        <name>substrate</name>
    </ligand>
</feature>
<reference evidence="12" key="1">
    <citation type="submission" date="2024-05" db="EMBL/GenBank/DDBJ databases">
        <title>Herbiconiux sp. A18JL235.</title>
        <authorList>
            <person name="Zhang G."/>
        </authorList>
    </citation>
    <scope>NUCLEOTIDE SEQUENCE</scope>
    <source>
        <strain evidence="12">A18JL235</strain>
    </source>
</reference>
<dbReference type="RefSeq" id="WP_368499299.1">
    <property type="nucleotide sequence ID" value="NZ_CP162511.1"/>
</dbReference>
<keyword evidence="6 11" id="KW-0326">Glycosidase</keyword>
<dbReference type="PANTHER" id="PTHR10353">
    <property type="entry name" value="GLYCOSYL HYDROLASE"/>
    <property type="match status" value="1"/>
</dbReference>
<dbReference type="InterPro" id="IPR017736">
    <property type="entry name" value="Glyco_hydro_1_beta-glucosidase"/>
</dbReference>
<dbReference type="InterPro" id="IPR001360">
    <property type="entry name" value="Glyco_hydro_1"/>
</dbReference>
<keyword evidence="7" id="KW-0624">Polysaccharide degradation</keyword>
<gene>
    <name evidence="12" type="ORF">ABFY20_07400</name>
</gene>
<accession>A0AB39BLE9</accession>
<dbReference type="InterPro" id="IPR018120">
    <property type="entry name" value="Glyco_hydro_1_AS"/>
</dbReference>
<dbReference type="PANTHER" id="PTHR10353:SF36">
    <property type="entry name" value="LP05116P"/>
    <property type="match status" value="1"/>
</dbReference>
<dbReference type="InterPro" id="IPR017853">
    <property type="entry name" value="GH"/>
</dbReference>
<evidence type="ECO:0000256" key="7">
    <source>
        <dbReference type="ARBA" id="ARBA00023326"/>
    </source>
</evidence>
<evidence type="ECO:0000256" key="2">
    <source>
        <dbReference type="ARBA" id="ARBA00012744"/>
    </source>
</evidence>
<comment type="similarity">
    <text evidence="1 11">Belongs to the glycosyl hydrolase 1 family.</text>
</comment>
<dbReference type="FunFam" id="3.20.20.80:FF:000004">
    <property type="entry name" value="Beta-glucosidase 6-phospho-beta-glucosidase"/>
    <property type="match status" value="1"/>
</dbReference>
<dbReference type="GO" id="GO:0008422">
    <property type="term" value="F:beta-glucosidase activity"/>
    <property type="evidence" value="ECO:0007669"/>
    <property type="project" value="UniProtKB-EC"/>
</dbReference>
<evidence type="ECO:0000256" key="6">
    <source>
        <dbReference type="ARBA" id="ARBA00023295"/>
    </source>
</evidence>
<sequence length="495" mass="53280">MAGTDARSGAMSPEERRELARELGARLPEGFTLGVATSAFQIEGATHEGGRGESAWDAFSAQPGRILGGATADRATDHYHRFPEDVALVRDLGVDSYRFSFAWPRLQPEGKGALRREGVDFYERLLDELETAGIRSLATLYHWDTPTALTGGWFSRDTALRFGDFAHAMGERFGDRVTQWATVNEPATVTLEGYALGLHAPGAARLFNALPAAHHQLLAHGLGVQALRAAGVRGGVGIVNVHTPVVPATDSGPSAEADAVFAQLFDVLHNRVFADPVLLGHYPQPPEGFEALFTALAEVDPADLALIAQPLDFYGLNYYMPTRIAAGSGTAATPDGESSAMASLPFHLADWPEYPRTGFGWPIAPEFFVTTLAELGERYGSLLPPVVITENGASFPDAVELHPETGEAQVHDGSRIDYLARHLDALLGAAGSGSGAAGSASSVEVVGYYVWSLLDNFEWAAGYSQRFGLVHVDFADFTRTPKDSYRWLRLLAESR</sequence>
<feature type="binding site" evidence="9">
    <location>
        <position position="142"/>
    </location>
    <ligand>
        <name>substrate</name>
    </ligand>
</feature>
<evidence type="ECO:0000256" key="4">
    <source>
        <dbReference type="ARBA" id="ARBA00023001"/>
    </source>
</evidence>
<evidence type="ECO:0000313" key="12">
    <source>
        <dbReference type="EMBL" id="XDI06920.1"/>
    </source>
</evidence>
<dbReference type="EC" id="3.2.1.21" evidence="2 11"/>
<feature type="active site" description="Nucleophile" evidence="8 10">
    <location>
        <position position="390"/>
    </location>
</feature>
<dbReference type="AlphaFoldDB" id="A0AB39BLE9"/>
<dbReference type="GO" id="GO:0005829">
    <property type="term" value="C:cytosol"/>
    <property type="evidence" value="ECO:0007669"/>
    <property type="project" value="TreeGrafter"/>
</dbReference>
<evidence type="ECO:0000256" key="1">
    <source>
        <dbReference type="ARBA" id="ARBA00010838"/>
    </source>
</evidence>
<dbReference type="Pfam" id="PF00232">
    <property type="entry name" value="Glyco_hydro_1"/>
    <property type="match status" value="1"/>
</dbReference>
<dbReference type="EMBL" id="CP162511">
    <property type="protein sequence ID" value="XDI06920.1"/>
    <property type="molecule type" value="Genomic_DNA"/>
</dbReference>
<feature type="active site" description="Proton donor" evidence="8">
    <location>
        <position position="185"/>
    </location>
</feature>
<evidence type="ECO:0000256" key="11">
    <source>
        <dbReference type="RuleBase" id="RU361175"/>
    </source>
</evidence>
<proteinExistence type="inferred from homology"/>
<keyword evidence="3 11" id="KW-0378">Hydrolase</keyword>
<dbReference type="PRINTS" id="PR00131">
    <property type="entry name" value="GLHYDRLASE1"/>
</dbReference>
<dbReference type="SUPFAM" id="SSF51445">
    <property type="entry name" value="(Trans)glycosidases"/>
    <property type="match status" value="1"/>
</dbReference>
<dbReference type="GO" id="GO:0030245">
    <property type="term" value="P:cellulose catabolic process"/>
    <property type="evidence" value="ECO:0007669"/>
    <property type="project" value="UniProtKB-KW"/>
</dbReference>
<protein>
    <recommendedName>
        <fullName evidence="2 11">Beta-glucosidase</fullName>
        <ecNumber evidence="2 11">3.2.1.21</ecNumber>
    </recommendedName>
</protein>
<feature type="binding site" evidence="9">
    <location>
        <position position="319"/>
    </location>
    <ligand>
        <name>substrate</name>
    </ligand>
</feature>
<evidence type="ECO:0000256" key="3">
    <source>
        <dbReference type="ARBA" id="ARBA00022801"/>
    </source>
</evidence>
<keyword evidence="4" id="KW-0136">Cellulose degradation</keyword>
<feature type="binding site" evidence="9">
    <location>
        <position position="41"/>
    </location>
    <ligand>
        <name>substrate</name>
    </ligand>
</feature>
<keyword evidence="5" id="KW-0119">Carbohydrate metabolism</keyword>
<feature type="binding site" evidence="9">
    <location>
        <begin position="458"/>
        <end position="459"/>
    </location>
    <ligand>
        <name>substrate</name>
    </ligand>
</feature>
<feature type="binding site" evidence="9">
    <location>
        <position position="184"/>
    </location>
    <ligand>
        <name>substrate</name>
    </ligand>
</feature>
<evidence type="ECO:0000256" key="9">
    <source>
        <dbReference type="PIRSR" id="PIRSR617736-2"/>
    </source>
</evidence>